<accession>A0A9P4N335</accession>
<proteinExistence type="predicted"/>
<dbReference type="CDD" id="cd02440">
    <property type="entry name" value="AdoMet_MTases"/>
    <property type="match status" value="1"/>
</dbReference>
<keyword evidence="2" id="KW-1185">Reference proteome</keyword>
<comment type="caution">
    <text evidence="1">The sequence shown here is derived from an EMBL/GenBank/DDBJ whole genome shotgun (WGS) entry which is preliminary data.</text>
</comment>
<dbReference type="Proteomes" id="UP000800093">
    <property type="component" value="Unassembled WGS sequence"/>
</dbReference>
<name>A0A9P4N335_9PLEO</name>
<evidence type="ECO:0000313" key="2">
    <source>
        <dbReference type="Proteomes" id="UP000800093"/>
    </source>
</evidence>
<dbReference type="Pfam" id="PF13489">
    <property type="entry name" value="Methyltransf_23"/>
    <property type="match status" value="1"/>
</dbReference>
<dbReference type="Gene3D" id="3.40.50.150">
    <property type="entry name" value="Vaccinia Virus protein VP39"/>
    <property type="match status" value="1"/>
</dbReference>
<protein>
    <submittedName>
        <fullName evidence="1">S-adenosyl-L-methionine-dependent methyltransferase</fullName>
    </submittedName>
</protein>
<dbReference type="EMBL" id="ML986619">
    <property type="protein sequence ID" value="KAF2264042.1"/>
    <property type="molecule type" value="Genomic_DNA"/>
</dbReference>
<organism evidence="1 2">
    <name type="scientific">Lojkania enalia</name>
    <dbReference type="NCBI Taxonomy" id="147567"/>
    <lineage>
        <taxon>Eukaryota</taxon>
        <taxon>Fungi</taxon>
        <taxon>Dikarya</taxon>
        <taxon>Ascomycota</taxon>
        <taxon>Pezizomycotina</taxon>
        <taxon>Dothideomycetes</taxon>
        <taxon>Pleosporomycetidae</taxon>
        <taxon>Pleosporales</taxon>
        <taxon>Pleosporales incertae sedis</taxon>
        <taxon>Lojkania</taxon>
    </lineage>
</organism>
<dbReference type="GO" id="GO:0008168">
    <property type="term" value="F:methyltransferase activity"/>
    <property type="evidence" value="ECO:0007669"/>
    <property type="project" value="UniProtKB-KW"/>
</dbReference>
<dbReference type="PANTHER" id="PTHR43591">
    <property type="entry name" value="METHYLTRANSFERASE"/>
    <property type="match status" value="1"/>
</dbReference>
<keyword evidence="1" id="KW-0489">Methyltransferase</keyword>
<dbReference type="SUPFAM" id="SSF53335">
    <property type="entry name" value="S-adenosyl-L-methionine-dependent methyltransferases"/>
    <property type="match status" value="1"/>
</dbReference>
<gene>
    <name evidence="1" type="ORF">CC78DRAFT_464322</name>
</gene>
<sequence length="302" mass="35022">MSYIREDLRRVIIHERDFQKLSVDNRIYCVPVDEVCSNLTKREEERLETQHDIIFRLCGNRLFFPRINDPQKILECGYGRGDWAVAVAEDYEDCEVTGIDIYPLLISDQPSNLFLYGYNLNDRLNDPEVFERNAYDLIHSRFVGPGIKRNRWPSYIRDMKSLLKPNGWLQMAEYYPNIQSDSGRLTTQSALTRWFQTYAAAMESHSNRDPRIGQRLRQYMTEAGLRDVGGSTFNLPIGAWHQDPVQASIGRDSIDMIGEFLDSVSIWPLTERLGWTAAQVETLTSAARMELRDVNLKLYIPV</sequence>
<keyword evidence="1" id="KW-0808">Transferase</keyword>
<dbReference type="PANTHER" id="PTHR43591:SF24">
    <property type="entry name" value="2-METHOXY-6-POLYPRENYL-1,4-BENZOQUINOL METHYLASE, MITOCHONDRIAL"/>
    <property type="match status" value="1"/>
</dbReference>
<dbReference type="AlphaFoldDB" id="A0A9P4N335"/>
<reference evidence="2" key="1">
    <citation type="journal article" date="2020" name="Stud. Mycol.">
        <title>101 Dothideomycetes genomes: A test case for predicting lifestyles and emergence of pathogens.</title>
        <authorList>
            <person name="Haridas S."/>
            <person name="Albert R."/>
            <person name="Binder M."/>
            <person name="Bloem J."/>
            <person name="LaButti K."/>
            <person name="Salamov A."/>
            <person name="Andreopoulos B."/>
            <person name="Baker S."/>
            <person name="Barry K."/>
            <person name="Bills G."/>
            <person name="Bluhm B."/>
            <person name="Cannon C."/>
            <person name="Castanera R."/>
            <person name="Culley D."/>
            <person name="Daum C."/>
            <person name="Ezra D."/>
            <person name="Gonzalez J."/>
            <person name="Henrissat B."/>
            <person name="Kuo A."/>
            <person name="Liang C."/>
            <person name="Lipzen A."/>
            <person name="Lutzoni F."/>
            <person name="Magnuson J."/>
            <person name="Mondo S."/>
            <person name="Nolan M."/>
            <person name="Ohm R."/>
            <person name="Pangilinan J."/>
            <person name="Park H.-J."/>
            <person name="Ramirez L."/>
            <person name="Alfaro M."/>
            <person name="Sun H."/>
            <person name="Tritt A."/>
            <person name="Yoshinaga Y."/>
            <person name="Zwiers L.-H."/>
            <person name="Turgeon B."/>
            <person name="Goodwin S."/>
            <person name="Spatafora J."/>
            <person name="Crous P."/>
            <person name="Grigoriev I."/>
        </authorList>
    </citation>
    <scope>NUCLEOTIDE SEQUENCE [LARGE SCALE GENOMIC DNA]</scope>
    <source>
        <strain evidence="2">CBS 304.66</strain>
    </source>
</reference>
<dbReference type="GO" id="GO:0032259">
    <property type="term" value="P:methylation"/>
    <property type="evidence" value="ECO:0007669"/>
    <property type="project" value="UniProtKB-KW"/>
</dbReference>
<evidence type="ECO:0000313" key="1">
    <source>
        <dbReference type="EMBL" id="KAF2264042.1"/>
    </source>
</evidence>
<dbReference type="OrthoDB" id="506498at2759"/>
<dbReference type="InterPro" id="IPR029063">
    <property type="entry name" value="SAM-dependent_MTases_sf"/>
</dbReference>